<dbReference type="SUPFAM" id="SSF63829">
    <property type="entry name" value="Calcium-dependent phosphotriesterase"/>
    <property type="match status" value="1"/>
</dbReference>
<organism evidence="3 4">
    <name type="scientific">Clohesyomyces aquaticus</name>
    <dbReference type="NCBI Taxonomy" id="1231657"/>
    <lineage>
        <taxon>Eukaryota</taxon>
        <taxon>Fungi</taxon>
        <taxon>Dikarya</taxon>
        <taxon>Ascomycota</taxon>
        <taxon>Pezizomycotina</taxon>
        <taxon>Dothideomycetes</taxon>
        <taxon>Pleosporomycetidae</taxon>
        <taxon>Pleosporales</taxon>
        <taxon>Lindgomycetaceae</taxon>
        <taxon>Clohesyomyces</taxon>
    </lineage>
</organism>
<dbReference type="PANTHER" id="PTHR37957">
    <property type="entry name" value="BLR7070 PROTEIN"/>
    <property type="match status" value="1"/>
</dbReference>
<accession>A0A1Y2A5Q3</accession>
<dbReference type="Pfam" id="PF13449">
    <property type="entry name" value="Phytase-like"/>
    <property type="match status" value="1"/>
</dbReference>
<evidence type="ECO:0000259" key="2">
    <source>
        <dbReference type="Pfam" id="PF13449"/>
    </source>
</evidence>
<dbReference type="OrthoDB" id="425936at2759"/>
<gene>
    <name evidence="3" type="ORF">BCR34DRAFT_474277</name>
</gene>
<reference evidence="3 4" key="1">
    <citation type="submission" date="2016-07" db="EMBL/GenBank/DDBJ databases">
        <title>Pervasive Adenine N6-methylation of Active Genes in Fungi.</title>
        <authorList>
            <consortium name="DOE Joint Genome Institute"/>
            <person name="Mondo S.J."/>
            <person name="Dannebaum R.O."/>
            <person name="Kuo R.C."/>
            <person name="Labutti K."/>
            <person name="Haridas S."/>
            <person name="Kuo A."/>
            <person name="Salamov A."/>
            <person name="Ahrendt S.R."/>
            <person name="Lipzen A."/>
            <person name="Sullivan W."/>
            <person name="Andreopoulos W.B."/>
            <person name="Clum A."/>
            <person name="Lindquist E."/>
            <person name="Daum C."/>
            <person name="Ramamoorthy G.K."/>
            <person name="Gryganskyi A."/>
            <person name="Culley D."/>
            <person name="Magnuson J.K."/>
            <person name="James T.Y."/>
            <person name="O'Malley M.A."/>
            <person name="Stajich J.E."/>
            <person name="Spatafora J.W."/>
            <person name="Visel A."/>
            <person name="Grigoriev I.V."/>
        </authorList>
    </citation>
    <scope>NUCLEOTIDE SEQUENCE [LARGE SCALE GENOMIC DNA]</scope>
    <source>
        <strain evidence="3 4">CBS 115471</strain>
    </source>
</reference>
<sequence length="521" mass="55558">MLLSTALFLSPLFLSAAASPIEPRADPAPVKETNCNGKSYVYEELAGFGIFPGDARDKFGDTIGGVGSSIALDKKSWKKKEGKDEAYTGILYGLPDRGWNTQGTQNTASRIQKFGVTLTIVDATVAKPAKPNFVMEYLDTIILKGPDGTPTTGLDADATGHISFPGFPDLPGATYTGDGFGGAGPGGKRISLDAEGLVLGDDDTFWVSDEYGPYVYQFDNSGKMIQAIRPVDALIPMRNGAESFSANSPPIFDASRKVTPGNPDTGRQNNQGFEGLTVSPDGKTLYVLLQSAARQEGGAAALTRRHTRFLQYDISKKTAKYEAEYVVELPVISNGKIAAQSEVHFISDSQFLILARDSGAGHGQSSSTSLYRNADIFDISKATDIKSATNDKFNGAIANSATGVLNAGITPAAYCPWIEFNNNSELNKFGAHNGGAQDAFLLNEKWEGLALAPVAGKFSDNGNKDGEEYYLISLSDNDFITQNGFINGGQIPFKDASGFNLDTQALVFKVRLPKGAKPLEG</sequence>
<dbReference type="Proteomes" id="UP000193144">
    <property type="component" value="Unassembled WGS sequence"/>
</dbReference>
<evidence type="ECO:0000313" key="4">
    <source>
        <dbReference type="Proteomes" id="UP000193144"/>
    </source>
</evidence>
<dbReference type="EMBL" id="MCFA01000010">
    <property type="protein sequence ID" value="ORY17849.1"/>
    <property type="molecule type" value="Genomic_DNA"/>
</dbReference>
<name>A0A1Y2A5Q3_9PLEO</name>
<dbReference type="AlphaFoldDB" id="A0A1Y2A5Q3"/>
<dbReference type="InterPro" id="IPR027372">
    <property type="entry name" value="Phytase-like_dom"/>
</dbReference>
<proteinExistence type="predicted"/>
<evidence type="ECO:0000313" key="3">
    <source>
        <dbReference type="EMBL" id="ORY17849.1"/>
    </source>
</evidence>
<keyword evidence="1" id="KW-0732">Signal</keyword>
<protein>
    <submittedName>
        <fullName evidence="3">Outer membrane autotransporter</fullName>
    </submittedName>
</protein>
<evidence type="ECO:0000256" key="1">
    <source>
        <dbReference type="SAM" id="SignalP"/>
    </source>
</evidence>
<comment type="caution">
    <text evidence="3">The sequence shown here is derived from an EMBL/GenBank/DDBJ whole genome shotgun (WGS) entry which is preliminary data.</text>
</comment>
<feature type="signal peptide" evidence="1">
    <location>
        <begin position="1"/>
        <end position="18"/>
    </location>
</feature>
<keyword evidence="4" id="KW-1185">Reference proteome</keyword>
<feature type="chain" id="PRO_5012643770" evidence="1">
    <location>
        <begin position="19"/>
        <end position="521"/>
    </location>
</feature>
<dbReference type="PANTHER" id="PTHR37957:SF1">
    <property type="entry name" value="PHYTASE-LIKE DOMAIN-CONTAINING PROTEIN"/>
    <property type="match status" value="1"/>
</dbReference>
<feature type="domain" description="Phytase-like" evidence="2">
    <location>
        <begin position="147"/>
        <end position="389"/>
    </location>
</feature>